<dbReference type="Pfam" id="PF00076">
    <property type="entry name" value="RRM_1"/>
    <property type="match status" value="5"/>
</dbReference>
<dbReference type="EMBL" id="JAVRJZ010000018">
    <property type="protein sequence ID" value="KAK2708671.1"/>
    <property type="molecule type" value="Genomic_DNA"/>
</dbReference>
<feature type="domain" description="RRM" evidence="8">
    <location>
        <begin position="498"/>
        <end position="570"/>
    </location>
</feature>
<dbReference type="InterPro" id="IPR012677">
    <property type="entry name" value="Nucleotide-bd_a/b_plait_sf"/>
</dbReference>
<dbReference type="FunFam" id="3.30.70.330:FF:000738">
    <property type="entry name" value="RNA-binding motif protein 19"/>
    <property type="match status" value="1"/>
</dbReference>
<feature type="domain" description="RRM" evidence="8">
    <location>
        <begin position="613"/>
        <end position="696"/>
    </location>
</feature>
<accession>A0AA88KVI7</accession>
<dbReference type="Gene3D" id="3.30.70.330">
    <property type="match status" value="6"/>
</dbReference>
<feature type="domain" description="RRM" evidence="8">
    <location>
        <begin position="717"/>
        <end position="797"/>
    </location>
</feature>
<dbReference type="AlphaFoldDB" id="A0AA88KVI7"/>
<name>A0AA88KVI7_ARTSF</name>
<dbReference type="InterPro" id="IPR034423">
    <property type="entry name" value="RBM19_RRM5"/>
</dbReference>
<proteinExistence type="inferred from homology"/>
<evidence type="ECO:0000313" key="10">
    <source>
        <dbReference type="Proteomes" id="UP001187531"/>
    </source>
</evidence>
<keyword evidence="3" id="KW-0677">Repeat</keyword>
<feature type="domain" description="RRM" evidence="8">
    <location>
        <begin position="316"/>
        <end position="394"/>
    </location>
</feature>
<comment type="similarity">
    <text evidence="2">Belongs to the RRM MRD1 family.</text>
</comment>
<evidence type="ECO:0000256" key="2">
    <source>
        <dbReference type="ARBA" id="ARBA00008033"/>
    </source>
</evidence>
<feature type="domain" description="RRM" evidence="8">
    <location>
        <begin position="4"/>
        <end position="81"/>
    </location>
</feature>
<comment type="caution">
    <text evidence="9">The sequence shown here is derived from an EMBL/GenBank/DDBJ whole genome shotgun (WGS) entry which is preliminary data.</text>
</comment>
<organism evidence="9 10">
    <name type="scientific">Artemia franciscana</name>
    <name type="common">Brine shrimp</name>
    <name type="synonym">Artemia sanfranciscana</name>
    <dbReference type="NCBI Taxonomy" id="6661"/>
    <lineage>
        <taxon>Eukaryota</taxon>
        <taxon>Metazoa</taxon>
        <taxon>Ecdysozoa</taxon>
        <taxon>Arthropoda</taxon>
        <taxon>Crustacea</taxon>
        <taxon>Branchiopoda</taxon>
        <taxon>Anostraca</taxon>
        <taxon>Artemiidae</taxon>
        <taxon>Artemia</taxon>
    </lineage>
</organism>
<evidence type="ECO:0000256" key="7">
    <source>
        <dbReference type="SAM" id="MobiDB-lite"/>
    </source>
</evidence>
<feature type="region of interest" description="Disordered" evidence="7">
    <location>
        <begin position="287"/>
        <end position="307"/>
    </location>
</feature>
<dbReference type="GO" id="GO:0005634">
    <property type="term" value="C:nucleus"/>
    <property type="evidence" value="ECO:0007669"/>
    <property type="project" value="UniProtKB-SubCell"/>
</dbReference>
<evidence type="ECO:0000256" key="5">
    <source>
        <dbReference type="ARBA" id="ARBA00023242"/>
    </source>
</evidence>
<dbReference type="FunFam" id="3.30.70.330:FF:000240">
    <property type="entry name" value="RNA binding motif protein 19"/>
    <property type="match status" value="1"/>
</dbReference>
<evidence type="ECO:0000256" key="3">
    <source>
        <dbReference type="ARBA" id="ARBA00022737"/>
    </source>
</evidence>
<dbReference type="EMBL" id="JAVRJZ010000018">
    <property type="protein sequence ID" value="KAK2708672.1"/>
    <property type="molecule type" value="Genomic_DNA"/>
</dbReference>
<dbReference type="CDD" id="cd12318">
    <property type="entry name" value="RRM5_RBM19_like"/>
    <property type="match status" value="1"/>
</dbReference>
<dbReference type="GO" id="GO:0003723">
    <property type="term" value="F:RNA binding"/>
    <property type="evidence" value="ECO:0007669"/>
    <property type="project" value="UniProtKB-UniRule"/>
</dbReference>
<dbReference type="CDD" id="cd12571">
    <property type="entry name" value="RRM6_RBM19"/>
    <property type="match status" value="1"/>
</dbReference>
<evidence type="ECO:0000256" key="6">
    <source>
        <dbReference type="PROSITE-ProRule" id="PRU00176"/>
    </source>
</evidence>
<comment type="subcellular location">
    <subcellularLocation>
        <location evidence="1">Nucleus</location>
    </subcellularLocation>
</comment>
<dbReference type="InterPro" id="IPR034418">
    <property type="entry name" value="RMB19_RRM1"/>
</dbReference>
<dbReference type="SUPFAM" id="SSF54928">
    <property type="entry name" value="RNA-binding domain, RBD"/>
    <property type="match status" value="5"/>
</dbReference>
<keyword evidence="10" id="KW-1185">Reference proteome</keyword>
<evidence type="ECO:0000256" key="1">
    <source>
        <dbReference type="ARBA" id="ARBA00004123"/>
    </source>
</evidence>
<keyword evidence="4 6" id="KW-0694">RNA-binding</keyword>
<dbReference type="EMBL" id="JAVRJZ010000018">
    <property type="protein sequence ID" value="KAK2708673.1"/>
    <property type="molecule type" value="Genomic_DNA"/>
</dbReference>
<keyword evidence="5" id="KW-0539">Nucleus</keyword>
<dbReference type="InterPro" id="IPR035979">
    <property type="entry name" value="RBD_domain_sf"/>
</dbReference>
<dbReference type="CDD" id="cd12564">
    <property type="entry name" value="RRM1_RBM19"/>
    <property type="match status" value="1"/>
</dbReference>
<dbReference type="FunFam" id="3.30.70.330:FF:000277">
    <property type="entry name" value="RNA binding motif protein 19"/>
    <property type="match status" value="1"/>
</dbReference>
<sequence length="835" mass="93916">MTSSRLILKNLPPKVTEQKLRELFSAKGTVTDVQLKYSKDGKFRHFGFIGFKTAEEAESAQKYFDNSFVGQVKISVEPCENLGDVKAFKKHGKGKVESEETKEEIPRKEKNKHLQEIIEKAKNDPKFAEYLEAHKKDAKAIWENDVSTAMGNIDIVEESNKKPEEAMAVPMALSDLDYLRSKIVPLNQQEEFVDEGIESEDEKSKKQEIELITLKVRGLPFSAKKKDIKKFFKPIKLKSLRLPPKVKGVAYIGVITEKEFKLALNKNRSILGGNRITVTKYVKSKEESNEKKEEELPEWKQKEKELEKEESVGESGRIFVRNLCYDTTEDDLQKLFGSYGTVTEVHLPIDKYTRKVKGFATVSFLLPEHAVAAYSALDGTIFEGRMLHLLPAKAKEEKGDNGESLSYKEKKEKSLKKTAGSSHNWNTLFLSQNAIAEVLAARYNVSKQEVLDPSGQHSLAVRLALGETQVVNEIRQFLEEYGVVLDAFNRPATERSKCIMLAKNLPFGTTEGELREIFNKYGELGRLLLPPYGITAIIEYLNQTEAKLAFRKLAYTRFKNTPLYLEWAPVDVLKEIKTDGETVQGGVVTTVDSRVPDVHGVEKEGADEGEIGSTLFVKNINFNTMEGQLKLHFTGCGDVVSCTIATKKDPKNPTKKLSMGYGFVTFSKKIDADKALKTLQRALLDGHALELKRSNRTVDTNVSTGRGANTVGKQTSSKILVRNVPFEATLKEIQDLFKPFGEIKALRLPKKVSGTGSHRGFAFVEFLSNQDAKRAFESLCQSTHLYGRRLVLEWAEGESTVEELRQKTAAKFLPEGPKKKKTKWNNEFDGVLGDE</sequence>
<gene>
    <name evidence="9" type="ORF">QYM36_014315</name>
</gene>
<evidence type="ECO:0000256" key="4">
    <source>
        <dbReference type="ARBA" id="ARBA00022884"/>
    </source>
</evidence>
<dbReference type="Proteomes" id="UP001187531">
    <property type="component" value="Unassembled WGS sequence"/>
</dbReference>
<protein>
    <recommendedName>
        <fullName evidence="8">RRM domain-containing protein</fullName>
    </recommendedName>
</protein>
<dbReference type="EMBL" id="JAVRJZ010000018">
    <property type="protein sequence ID" value="KAK2708670.1"/>
    <property type="molecule type" value="Genomic_DNA"/>
</dbReference>
<dbReference type="SMART" id="SM00360">
    <property type="entry name" value="RRM"/>
    <property type="match status" value="6"/>
</dbReference>
<dbReference type="InterPro" id="IPR034421">
    <property type="entry name" value="RBM19_RRM6"/>
</dbReference>
<reference evidence="9" key="1">
    <citation type="submission" date="2023-07" db="EMBL/GenBank/DDBJ databases">
        <title>Chromosome-level genome assembly of Artemia franciscana.</title>
        <authorList>
            <person name="Jo E."/>
        </authorList>
    </citation>
    <scope>NUCLEOTIDE SEQUENCE</scope>
    <source>
        <tissue evidence="9">Whole body</tissue>
    </source>
</reference>
<evidence type="ECO:0000259" key="8">
    <source>
        <dbReference type="PROSITE" id="PS50102"/>
    </source>
</evidence>
<evidence type="ECO:0000313" key="9">
    <source>
        <dbReference type="EMBL" id="KAK2708673.1"/>
    </source>
</evidence>
<dbReference type="PROSITE" id="PS50102">
    <property type="entry name" value="RRM"/>
    <property type="match status" value="5"/>
</dbReference>
<dbReference type="PANTHER" id="PTHR10352">
    <property type="entry name" value="EUKARYOTIC TRANSLATION INITIATION FACTOR 3 SUBUNIT G"/>
    <property type="match status" value="1"/>
</dbReference>
<dbReference type="InterPro" id="IPR000504">
    <property type="entry name" value="RRM_dom"/>
</dbReference>